<proteinExistence type="predicted"/>
<organism evidence="1 2">
    <name type="scientific">Solanum commersonii</name>
    <name type="common">Commerson's wild potato</name>
    <name type="synonym">Commerson's nightshade</name>
    <dbReference type="NCBI Taxonomy" id="4109"/>
    <lineage>
        <taxon>Eukaryota</taxon>
        <taxon>Viridiplantae</taxon>
        <taxon>Streptophyta</taxon>
        <taxon>Embryophyta</taxon>
        <taxon>Tracheophyta</taxon>
        <taxon>Spermatophyta</taxon>
        <taxon>Magnoliopsida</taxon>
        <taxon>eudicotyledons</taxon>
        <taxon>Gunneridae</taxon>
        <taxon>Pentapetalae</taxon>
        <taxon>asterids</taxon>
        <taxon>lamiids</taxon>
        <taxon>Solanales</taxon>
        <taxon>Solanaceae</taxon>
        <taxon>Solanoideae</taxon>
        <taxon>Solaneae</taxon>
        <taxon>Solanum</taxon>
    </lineage>
</organism>
<evidence type="ECO:0000313" key="2">
    <source>
        <dbReference type="Proteomes" id="UP000824120"/>
    </source>
</evidence>
<dbReference type="Proteomes" id="UP000824120">
    <property type="component" value="Chromosome 3"/>
</dbReference>
<comment type="caution">
    <text evidence="1">The sequence shown here is derived from an EMBL/GenBank/DDBJ whole genome shotgun (WGS) entry which is preliminary data.</text>
</comment>
<evidence type="ECO:0000313" key="1">
    <source>
        <dbReference type="EMBL" id="KAG5615280.1"/>
    </source>
</evidence>
<reference evidence="1 2" key="1">
    <citation type="submission" date="2020-09" db="EMBL/GenBank/DDBJ databases">
        <title>De no assembly of potato wild relative species, Solanum commersonii.</title>
        <authorList>
            <person name="Cho K."/>
        </authorList>
    </citation>
    <scope>NUCLEOTIDE SEQUENCE [LARGE SCALE GENOMIC DNA]</scope>
    <source>
        <strain evidence="1">LZ3.2</strain>
        <tissue evidence="1">Leaf</tissue>
    </source>
</reference>
<dbReference type="EMBL" id="JACXVP010000003">
    <property type="protein sequence ID" value="KAG5615280.1"/>
    <property type="molecule type" value="Genomic_DNA"/>
</dbReference>
<keyword evidence="2" id="KW-1185">Reference proteome</keyword>
<protein>
    <submittedName>
        <fullName evidence="1">Uncharacterized protein</fullName>
    </submittedName>
</protein>
<gene>
    <name evidence="1" type="ORF">H5410_015104</name>
</gene>
<sequence>MEDLLLLSRGPLPYVIRFKGHIVTGYRFHVDMNPQKLKYEMRQASKIPKHKLIHWCLSKGTRSKFESYEHYKTSDNSFHVNPCFDEKEDNGPFRQGAEMNEYTLTRLEDKA</sequence>
<name>A0A9J5ZSX0_SOLCO</name>
<accession>A0A9J5ZSX0</accession>
<dbReference type="AlphaFoldDB" id="A0A9J5ZSX0"/>